<dbReference type="SUPFAM" id="SSF81383">
    <property type="entry name" value="F-box domain"/>
    <property type="match status" value="1"/>
</dbReference>
<evidence type="ECO:0000259" key="1">
    <source>
        <dbReference type="PROSITE" id="PS50181"/>
    </source>
</evidence>
<name>A0A8S3C3T9_9BILA</name>
<dbReference type="Proteomes" id="UP000681967">
    <property type="component" value="Unassembled WGS sequence"/>
</dbReference>
<comment type="caution">
    <text evidence="2">The sequence shown here is derived from an EMBL/GenBank/DDBJ whole genome shotgun (WGS) entry which is preliminary data.</text>
</comment>
<sequence>MLSFFFFYVPRYTESKSLSTVHCPPIKQSIVTKKNDKNPLPSRSFDFNGENAKRQKSFTQLTSRSVTIRWTEHSLGSHSTVPSKTSFEQLLHWFTNSWSEAEQNDFLRRLIVKFDERQHYFVSCVITQRRYRDFISLLPQAVVFEILKDLTLQELSRSREVCKNWKSIIDREPDLWKPKAETKKAEMDKTIQVDWEKVHKQNLATKRNWLTGTAQLIKCAGHKERYRFLFCCLEHDSLHDAL</sequence>
<feature type="domain" description="F-box" evidence="1">
    <location>
        <begin position="132"/>
        <end position="179"/>
    </location>
</feature>
<dbReference type="PROSITE" id="PS50181">
    <property type="entry name" value="FBOX"/>
    <property type="match status" value="1"/>
</dbReference>
<evidence type="ECO:0000313" key="2">
    <source>
        <dbReference type="EMBL" id="CAF4858649.1"/>
    </source>
</evidence>
<dbReference type="Pfam" id="PF12937">
    <property type="entry name" value="F-box-like"/>
    <property type="match status" value="1"/>
</dbReference>
<dbReference type="SMART" id="SM00256">
    <property type="entry name" value="FBOX"/>
    <property type="match status" value="1"/>
</dbReference>
<dbReference type="EMBL" id="CAJOBH010154793">
    <property type="protein sequence ID" value="CAF4858649.1"/>
    <property type="molecule type" value="Genomic_DNA"/>
</dbReference>
<dbReference type="AlphaFoldDB" id="A0A8S3C3T9"/>
<protein>
    <recommendedName>
        <fullName evidence="1">F-box domain-containing protein</fullName>
    </recommendedName>
</protein>
<organism evidence="2 3">
    <name type="scientific">Rotaria magnacalcarata</name>
    <dbReference type="NCBI Taxonomy" id="392030"/>
    <lineage>
        <taxon>Eukaryota</taxon>
        <taxon>Metazoa</taxon>
        <taxon>Spiralia</taxon>
        <taxon>Gnathifera</taxon>
        <taxon>Rotifera</taxon>
        <taxon>Eurotatoria</taxon>
        <taxon>Bdelloidea</taxon>
        <taxon>Philodinida</taxon>
        <taxon>Philodinidae</taxon>
        <taxon>Rotaria</taxon>
    </lineage>
</organism>
<evidence type="ECO:0000313" key="3">
    <source>
        <dbReference type="Proteomes" id="UP000681967"/>
    </source>
</evidence>
<reference evidence="2" key="1">
    <citation type="submission" date="2021-02" db="EMBL/GenBank/DDBJ databases">
        <authorList>
            <person name="Nowell W R."/>
        </authorList>
    </citation>
    <scope>NUCLEOTIDE SEQUENCE</scope>
</reference>
<proteinExistence type="predicted"/>
<gene>
    <name evidence="2" type="ORF">BYL167_LOCUS50491</name>
</gene>
<dbReference type="InterPro" id="IPR001810">
    <property type="entry name" value="F-box_dom"/>
</dbReference>
<accession>A0A8S3C3T9</accession>
<dbReference type="InterPro" id="IPR036047">
    <property type="entry name" value="F-box-like_dom_sf"/>
</dbReference>
<feature type="non-terminal residue" evidence="2">
    <location>
        <position position="1"/>
    </location>
</feature>
<dbReference type="Gene3D" id="1.20.1280.50">
    <property type="match status" value="1"/>
</dbReference>